<dbReference type="OrthoDB" id="798298at2"/>
<protein>
    <submittedName>
        <fullName evidence="3">Glycosyltransferase involved in cell wall bisynthesis</fullName>
    </submittedName>
</protein>
<dbReference type="AlphaFoldDB" id="A0A1K2IJY0"/>
<evidence type="ECO:0000259" key="1">
    <source>
        <dbReference type="Pfam" id="PF00534"/>
    </source>
</evidence>
<dbReference type="PANTHER" id="PTHR12526">
    <property type="entry name" value="GLYCOSYLTRANSFERASE"/>
    <property type="match status" value="1"/>
</dbReference>
<dbReference type="CDD" id="cd03811">
    <property type="entry name" value="GT4_GT28_WabH-like"/>
    <property type="match status" value="1"/>
</dbReference>
<dbReference type="InterPro" id="IPR028098">
    <property type="entry name" value="Glyco_trans_4-like_N"/>
</dbReference>
<gene>
    <name evidence="3" type="ORF">SAMN05428642_102894</name>
</gene>
<dbReference type="InterPro" id="IPR001296">
    <property type="entry name" value="Glyco_trans_1"/>
</dbReference>
<dbReference type="STRING" id="369401.SAMN05428642_102894"/>
<dbReference type="GO" id="GO:0016757">
    <property type="term" value="F:glycosyltransferase activity"/>
    <property type="evidence" value="ECO:0007669"/>
    <property type="project" value="InterPro"/>
</dbReference>
<accession>A0A1K2IJY0</accession>
<feature type="domain" description="Glycosyl transferase family 1" evidence="1">
    <location>
        <begin position="186"/>
        <end position="342"/>
    </location>
</feature>
<evidence type="ECO:0000313" key="4">
    <source>
        <dbReference type="Proteomes" id="UP000182544"/>
    </source>
</evidence>
<keyword evidence="4" id="KW-1185">Reference proteome</keyword>
<proteinExistence type="predicted"/>
<organism evidence="3 4">
    <name type="scientific">Flaviramulus basaltis</name>
    <dbReference type="NCBI Taxonomy" id="369401"/>
    <lineage>
        <taxon>Bacteria</taxon>
        <taxon>Pseudomonadati</taxon>
        <taxon>Bacteroidota</taxon>
        <taxon>Flavobacteriia</taxon>
        <taxon>Flavobacteriales</taxon>
        <taxon>Flavobacteriaceae</taxon>
        <taxon>Flaviramulus</taxon>
    </lineage>
</organism>
<sequence length="363" mass="42319">MKSIKIAIITPSAGNGGAEKASTLLSLMLDKLNFEVHFIAAYALKDFEIGGEFYCINISKTSRFNLFQQFIGFLKLRKYLRNNNFDFIVDFRSRRRFLIEYAFSYFVIPKFNNVIYTFHLPLMSKYIPKPWFLFRRIYNNSKKIVCVSEGIMDRANRIGLKNTQIILNPIDFNFINSQIEIEKIYDFEFIIGVGRMDDNIKQFDHLMEAYSNSILPKKNIHLLILGQGRYQTILEEFKSNISHNDKIHFIGFQKNPYKYMNQALFFVLSSKFEGFPLVVLESLACGTPVVSYDCPTGPNEIIKNKKNGILVPPQDKEKLSEAINVFIEDQLLYKYCKSNTIKSIEYLSMENISKEWKLLMESN</sequence>
<keyword evidence="3" id="KW-0808">Transferase</keyword>
<evidence type="ECO:0000259" key="2">
    <source>
        <dbReference type="Pfam" id="PF13439"/>
    </source>
</evidence>
<dbReference type="Pfam" id="PF00534">
    <property type="entry name" value="Glycos_transf_1"/>
    <property type="match status" value="1"/>
</dbReference>
<dbReference type="Gene3D" id="3.40.50.2000">
    <property type="entry name" value="Glycogen Phosphorylase B"/>
    <property type="match status" value="2"/>
</dbReference>
<evidence type="ECO:0000313" key="3">
    <source>
        <dbReference type="EMBL" id="SFZ92695.1"/>
    </source>
</evidence>
<dbReference type="PANTHER" id="PTHR12526:SF630">
    <property type="entry name" value="GLYCOSYLTRANSFERASE"/>
    <property type="match status" value="1"/>
</dbReference>
<name>A0A1K2IJY0_9FLAO</name>
<dbReference type="RefSeq" id="WP_072402077.1">
    <property type="nucleotide sequence ID" value="NZ_FPKV01000002.1"/>
</dbReference>
<dbReference type="Pfam" id="PF13439">
    <property type="entry name" value="Glyco_transf_4"/>
    <property type="match status" value="1"/>
</dbReference>
<dbReference type="Proteomes" id="UP000182544">
    <property type="component" value="Unassembled WGS sequence"/>
</dbReference>
<reference evidence="3 4" key="1">
    <citation type="submission" date="2016-10" db="EMBL/GenBank/DDBJ databases">
        <authorList>
            <person name="de Groot N.N."/>
        </authorList>
    </citation>
    <scope>NUCLEOTIDE SEQUENCE [LARGE SCALE GENOMIC DNA]</scope>
    <source>
        <strain evidence="3 4">DSM 18180</strain>
    </source>
</reference>
<feature type="domain" description="Glycosyltransferase subfamily 4-like N-terminal" evidence="2">
    <location>
        <begin position="16"/>
        <end position="172"/>
    </location>
</feature>
<dbReference type="SUPFAM" id="SSF53756">
    <property type="entry name" value="UDP-Glycosyltransferase/glycogen phosphorylase"/>
    <property type="match status" value="1"/>
</dbReference>
<dbReference type="EMBL" id="FPKV01000002">
    <property type="protein sequence ID" value="SFZ92695.1"/>
    <property type="molecule type" value="Genomic_DNA"/>
</dbReference>